<evidence type="ECO:0000313" key="2">
    <source>
        <dbReference type="Proteomes" id="UP000320791"/>
    </source>
</evidence>
<reference evidence="1 2" key="1">
    <citation type="submission" date="2019-08" db="EMBL/GenBank/DDBJ databases">
        <authorList>
            <person name="Lei W."/>
        </authorList>
    </citation>
    <scope>NUCLEOTIDE SEQUENCE [LARGE SCALE GENOMIC DNA]</scope>
    <source>
        <strain evidence="1 2">CCUG 58627</strain>
    </source>
</reference>
<dbReference type="AlphaFoldDB" id="A0A5C5UE95"/>
<dbReference type="EMBL" id="VOHM01000017">
    <property type="protein sequence ID" value="TWT24484.1"/>
    <property type="molecule type" value="Genomic_DNA"/>
</dbReference>
<proteinExistence type="predicted"/>
<protein>
    <submittedName>
        <fullName evidence="1">Hydrogenase maturation nickel metallochaperone HypA</fullName>
    </submittedName>
</protein>
<dbReference type="Proteomes" id="UP000320791">
    <property type="component" value="Unassembled WGS sequence"/>
</dbReference>
<organism evidence="1 2">
    <name type="scientific">Corynebacterium canis</name>
    <dbReference type="NCBI Taxonomy" id="679663"/>
    <lineage>
        <taxon>Bacteria</taxon>
        <taxon>Bacillati</taxon>
        <taxon>Actinomycetota</taxon>
        <taxon>Actinomycetes</taxon>
        <taxon>Mycobacteriales</taxon>
        <taxon>Corynebacteriaceae</taxon>
        <taxon>Corynebacterium</taxon>
    </lineage>
</organism>
<accession>A0A5C5UE95</accession>
<name>A0A5C5UE95_9CORY</name>
<gene>
    <name evidence="1" type="ORF">FRX94_08460</name>
</gene>
<sequence length="342" mass="38912">MNHSLDQVKQLRERLDVFLSKLWEQAEEIISQAKTVAPEPDDNDADPDEFQRSFLAFETALRKQMREIVQRGEKIFQERFEVFVDTPDPEIRAIYLAAEAAVRQLEEDIEQATEEIFEPVTNSAAERRFKRSIMEWEEAAAEFRCKQCGTPIPVPELYYQAQYLPCPKCGTQTTFTPTSAMQQAPQWAEAIADAHTAKLKEKVALIAKTPGGWAGQVISTYIDYALKRHREIMKLLPNYAPTQVDSLRRGVFVEVHSKDHTHIEPAGTRDADVTYYNVIGSLGDTLKNYRAQNDAVFAESVEGIVRDLSRPNCEVAAAVLNNTFTHQLWAKYSRMAQQQPEA</sequence>
<comment type="caution">
    <text evidence="1">The sequence shown here is derived from an EMBL/GenBank/DDBJ whole genome shotgun (WGS) entry which is preliminary data.</text>
</comment>
<keyword evidence="2" id="KW-1185">Reference proteome</keyword>
<dbReference type="RefSeq" id="WP_146324691.1">
    <property type="nucleotide sequence ID" value="NZ_BAABLR010000008.1"/>
</dbReference>
<evidence type="ECO:0000313" key="1">
    <source>
        <dbReference type="EMBL" id="TWT24484.1"/>
    </source>
</evidence>
<dbReference type="OrthoDB" id="5502466at2"/>